<keyword evidence="1" id="KW-0812">Transmembrane</keyword>
<comment type="caution">
    <text evidence="3">The sequence shown here is derived from an EMBL/GenBank/DDBJ whole genome shotgun (WGS) entry which is preliminary data.</text>
</comment>
<feature type="chain" id="PRO_5038794267" description="DUF2330 domain-containing protein" evidence="2">
    <location>
        <begin position="35"/>
        <end position="359"/>
    </location>
</feature>
<accession>A0A1X2LWH2</accession>
<dbReference type="Proteomes" id="UP000193247">
    <property type="component" value="Unassembled WGS sequence"/>
</dbReference>
<evidence type="ECO:0000313" key="3">
    <source>
        <dbReference type="EMBL" id="OSC41383.1"/>
    </source>
</evidence>
<dbReference type="Pfam" id="PF10092">
    <property type="entry name" value="DUF2330"/>
    <property type="match status" value="1"/>
</dbReference>
<dbReference type="OrthoDB" id="275368at2"/>
<dbReference type="InterPro" id="IPR019283">
    <property type="entry name" value="DUF2330"/>
</dbReference>
<dbReference type="EMBL" id="NCXP01000007">
    <property type="protein sequence ID" value="OSC41383.1"/>
    <property type="molecule type" value="Genomic_DNA"/>
</dbReference>
<organism evidence="3 4">
    <name type="scientific">Mycobacterium decipiens</name>
    <dbReference type="NCBI Taxonomy" id="1430326"/>
    <lineage>
        <taxon>Bacteria</taxon>
        <taxon>Bacillati</taxon>
        <taxon>Actinomycetota</taxon>
        <taxon>Actinomycetes</taxon>
        <taxon>Mycobacteriales</taxon>
        <taxon>Mycobacteriaceae</taxon>
        <taxon>Mycobacterium</taxon>
    </lineage>
</organism>
<gene>
    <name evidence="3" type="ORF">B8W66_08280</name>
</gene>
<evidence type="ECO:0000256" key="1">
    <source>
        <dbReference type="SAM" id="Phobius"/>
    </source>
</evidence>
<keyword evidence="1" id="KW-1133">Transmembrane helix</keyword>
<dbReference type="AlphaFoldDB" id="A0A1X2LWH2"/>
<evidence type="ECO:0000256" key="2">
    <source>
        <dbReference type="SAM" id="SignalP"/>
    </source>
</evidence>
<evidence type="ECO:0000313" key="4">
    <source>
        <dbReference type="Proteomes" id="UP000193247"/>
    </source>
</evidence>
<sequence length="359" mass="38194">MAVLSVCRLGLVVGVLTSILAATMVLATPSYACACGAAVAPSGAQASFNHEVALIHWDGTTETIMMQLAMNASADNVALVVPTPTPAAVSAGDKATFGELDALSAPRIQHQRHWSLGRRGVGAAGPQEAAARPPNVINQVHLGPLEATTLAGGDRSGLQNWLSENGYSIRPKVSAALDPYVRDGWAFVAMRLTSTEPIVGGLNPVRMTFRSAQLVYPMRLSVAAQEPQHVTIFTLADHRQQRTDADAATQATQIQFAGNISTGFRDPLLRSLAANHGSYLTKTQVDIYQTSRITSDFTFGNAPDDDPYQRVIIVYDNVAIPIAMLLLVVLPIVVGVAGAAVLLALRRRRRRAATASLVR</sequence>
<proteinExistence type="predicted"/>
<reference evidence="3 4" key="1">
    <citation type="submission" date="2017-04" db="EMBL/GenBank/DDBJ databases">
        <title>The new phylogeny of genus Mycobacterium.</title>
        <authorList>
            <person name="Tortoli E."/>
            <person name="Trovato A."/>
            <person name="Cirillo D.M."/>
        </authorList>
    </citation>
    <scope>NUCLEOTIDE SEQUENCE [LARGE SCALE GENOMIC DNA]</scope>
    <source>
        <strain evidence="3 4">TBL 1200985</strain>
    </source>
</reference>
<evidence type="ECO:0008006" key="5">
    <source>
        <dbReference type="Google" id="ProtNLM"/>
    </source>
</evidence>
<keyword evidence="2" id="KW-0732">Signal</keyword>
<feature type="transmembrane region" description="Helical" evidence="1">
    <location>
        <begin position="318"/>
        <end position="345"/>
    </location>
</feature>
<dbReference type="STRING" id="1430326.B8W66_08280"/>
<keyword evidence="4" id="KW-1185">Reference proteome</keyword>
<keyword evidence="1" id="KW-0472">Membrane</keyword>
<dbReference type="RefSeq" id="WP_085324559.1">
    <property type="nucleotide sequence ID" value="NZ_NCXP01000007.1"/>
</dbReference>
<protein>
    <recommendedName>
        <fullName evidence="5">DUF2330 domain-containing protein</fullName>
    </recommendedName>
</protein>
<feature type="signal peptide" evidence="2">
    <location>
        <begin position="1"/>
        <end position="34"/>
    </location>
</feature>
<name>A0A1X2LWH2_9MYCO</name>